<dbReference type="GO" id="GO:0001819">
    <property type="term" value="P:positive regulation of cytokine production"/>
    <property type="evidence" value="ECO:0007669"/>
    <property type="project" value="TreeGrafter"/>
</dbReference>
<comment type="caution">
    <text evidence="22">The sequence shown here is derived from an EMBL/GenBank/DDBJ whole genome shotgun (WGS) entry which is preliminary data.</text>
</comment>
<gene>
    <name evidence="22" type="primary">Tlr2</name>
    <name evidence="22" type="ORF">HYLPRA_R01881</name>
</gene>
<dbReference type="GO" id="GO:0045121">
    <property type="term" value="C:membrane raft"/>
    <property type="evidence" value="ECO:0007669"/>
    <property type="project" value="UniProtKB-SubCell"/>
</dbReference>
<keyword evidence="16" id="KW-1015">Disulfide bond</keyword>
<dbReference type="GO" id="GO:0009897">
    <property type="term" value="C:external side of plasma membrane"/>
    <property type="evidence" value="ECO:0007669"/>
    <property type="project" value="TreeGrafter"/>
</dbReference>
<dbReference type="GO" id="GO:0001530">
    <property type="term" value="F:lipopolysaccharide binding"/>
    <property type="evidence" value="ECO:0007669"/>
    <property type="project" value="TreeGrafter"/>
</dbReference>
<dbReference type="InterPro" id="IPR003591">
    <property type="entry name" value="Leu-rich_rpt_typical-subtyp"/>
</dbReference>
<keyword evidence="18" id="KW-0395">Inflammatory response</keyword>
<keyword evidence="15" id="KW-0472">Membrane</keyword>
<feature type="non-terminal residue" evidence="22">
    <location>
        <position position="437"/>
    </location>
</feature>
<dbReference type="EMBL" id="VYXD01013151">
    <property type="protein sequence ID" value="NWU42884.1"/>
    <property type="molecule type" value="Genomic_DNA"/>
</dbReference>
<keyword evidence="19" id="KW-0449">Lipoprotein</keyword>
<evidence type="ECO:0000256" key="20">
    <source>
        <dbReference type="ARBA" id="ARBA00031013"/>
    </source>
</evidence>
<keyword evidence="12" id="KW-0677">Repeat</keyword>
<feature type="signal peptide" evidence="21">
    <location>
        <begin position="1"/>
        <end position="18"/>
    </location>
</feature>
<dbReference type="GO" id="GO:0071222">
    <property type="term" value="P:cellular response to lipopolysaccharide"/>
    <property type="evidence" value="ECO:0007669"/>
    <property type="project" value="TreeGrafter"/>
</dbReference>
<keyword evidence="23" id="KW-1185">Reference proteome</keyword>
<dbReference type="PANTHER" id="PTHR10630">
    <property type="entry name" value="MONOCYTE DIFFERENTIATION ANTIGEN CD14"/>
    <property type="match status" value="1"/>
</dbReference>
<evidence type="ECO:0000256" key="10">
    <source>
        <dbReference type="ARBA" id="ARBA00022622"/>
    </source>
</evidence>
<dbReference type="SUPFAM" id="SSF52058">
    <property type="entry name" value="L domain-like"/>
    <property type="match status" value="1"/>
</dbReference>
<dbReference type="PANTHER" id="PTHR10630:SF3">
    <property type="entry name" value="MONOCYTE DIFFERENTIATION ANTIGEN CD14"/>
    <property type="match status" value="1"/>
</dbReference>
<evidence type="ECO:0000256" key="18">
    <source>
        <dbReference type="ARBA" id="ARBA00023198"/>
    </source>
</evidence>
<dbReference type="GO" id="GO:0034142">
    <property type="term" value="P:toll-like receptor 4 signaling pathway"/>
    <property type="evidence" value="ECO:0007669"/>
    <property type="project" value="TreeGrafter"/>
</dbReference>
<evidence type="ECO:0000256" key="5">
    <source>
        <dbReference type="ARBA" id="ARBA00020237"/>
    </source>
</evidence>
<evidence type="ECO:0000256" key="14">
    <source>
        <dbReference type="ARBA" id="ARBA00023034"/>
    </source>
</evidence>
<organism evidence="22 23">
    <name type="scientific">Hylia prasina</name>
    <name type="common">green hylia</name>
    <dbReference type="NCBI Taxonomy" id="208073"/>
    <lineage>
        <taxon>Eukaryota</taxon>
        <taxon>Metazoa</taxon>
        <taxon>Chordata</taxon>
        <taxon>Craniata</taxon>
        <taxon>Vertebrata</taxon>
        <taxon>Euteleostomi</taxon>
        <taxon>Archelosauria</taxon>
        <taxon>Archosauria</taxon>
        <taxon>Dinosauria</taxon>
        <taxon>Saurischia</taxon>
        <taxon>Theropoda</taxon>
        <taxon>Coelurosauria</taxon>
        <taxon>Aves</taxon>
        <taxon>Neognathae</taxon>
        <taxon>Neoaves</taxon>
        <taxon>Telluraves</taxon>
        <taxon>Australaves</taxon>
        <taxon>Passeriformes</taxon>
        <taxon>Sylvioidea</taxon>
        <taxon>Sylviidae</taxon>
        <taxon>Acrocephalinae</taxon>
        <taxon>Hylia</taxon>
    </lineage>
</organism>
<evidence type="ECO:0000256" key="1">
    <source>
        <dbReference type="ARBA" id="ARBA00004285"/>
    </source>
</evidence>
<keyword evidence="14" id="KW-0333">Golgi apparatus</keyword>
<evidence type="ECO:0000256" key="17">
    <source>
        <dbReference type="ARBA" id="ARBA00023180"/>
    </source>
</evidence>
<keyword evidence="11 21" id="KW-0732">Signal</keyword>
<dbReference type="GO" id="GO:0005576">
    <property type="term" value="C:extracellular region"/>
    <property type="evidence" value="ECO:0007669"/>
    <property type="project" value="UniProtKB-SubCell"/>
</dbReference>
<dbReference type="GO" id="GO:0005794">
    <property type="term" value="C:Golgi apparatus"/>
    <property type="evidence" value="ECO:0007669"/>
    <property type="project" value="UniProtKB-SubCell"/>
</dbReference>
<keyword evidence="10" id="KW-0336">GPI-anchor</keyword>
<comment type="subcellular location">
    <subcellularLocation>
        <location evidence="3">Cell membrane</location>
        <topology evidence="3">Lipid-anchor</topology>
        <topology evidence="3">GPI-anchor</topology>
    </subcellularLocation>
    <subcellularLocation>
        <location evidence="2">Golgi apparatus</location>
    </subcellularLocation>
    <subcellularLocation>
        <location evidence="1">Membrane raft</location>
    </subcellularLocation>
    <subcellularLocation>
        <location evidence="4">Secreted</location>
    </subcellularLocation>
</comment>
<protein>
    <recommendedName>
        <fullName evidence="5">Monocyte differentiation antigen CD14</fullName>
    </recommendedName>
    <alternativeName>
        <fullName evidence="20">Myeloid cell-specific leucine-rich glycoprotein</fullName>
    </alternativeName>
</protein>
<dbReference type="Proteomes" id="UP000557268">
    <property type="component" value="Unassembled WGS sequence"/>
</dbReference>
<keyword evidence="13" id="KW-0391">Immunity</keyword>
<sequence>MSVSVLLGLGLGLLAAEGRRNRCYFNRTQEYCVCYSLSEETISSIIQCLPATVVEFQGGDLEKYIAFPIRDPDSSVIETLGSLVIQKIIIGNVLVPEILLARVLRFFSYTHVRELAFENCIFQGTGDWGDMDDQNLPIRSLSFHNVTSAPLTGHEQAFSSLGMWLGTLEELAVTSSRVTSLPCAVGRVLRALRSLNLAQNSLGDGSLTPAFCQGAFPQLQELSLHHNNLSSYHSVCEGVELLPELWHLDLSHNKLMAEPSSSCQWPASLRHFNLSNTGLDEAPAPLPPNLEVLDMSRNHLRAVDFSLSSLKKLFLNQNLLQAVPSIRNYPVLDTLHLDNNSLSELPRDEVKLLGRLQDVAVANNPFSCSCSGAGGLQALAATGHLGQGWPGDYRCHSPAQFQGWPVAQVPVSVLHCDPAAVVAPLCVALALLAVAGA</sequence>
<keyword evidence="6" id="KW-1003">Cell membrane</keyword>
<dbReference type="SMART" id="SM00369">
    <property type="entry name" value="LRR_TYP"/>
    <property type="match status" value="5"/>
</dbReference>
<evidence type="ECO:0000256" key="2">
    <source>
        <dbReference type="ARBA" id="ARBA00004555"/>
    </source>
</evidence>
<dbReference type="GO" id="GO:0045087">
    <property type="term" value="P:innate immune response"/>
    <property type="evidence" value="ECO:0007669"/>
    <property type="project" value="UniProtKB-KW"/>
</dbReference>
<evidence type="ECO:0000256" key="16">
    <source>
        <dbReference type="ARBA" id="ARBA00023157"/>
    </source>
</evidence>
<evidence type="ECO:0000256" key="13">
    <source>
        <dbReference type="ARBA" id="ARBA00022859"/>
    </source>
</evidence>
<keyword evidence="8" id="KW-0399">Innate immunity</keyword>
<evidence type="ECO:0000256" key="15">
    <source>
        <dbReference type="ARBA" id="ARBA00023136"/>
    </source>
</evidence>
<name>A0A7K5WPQ7_9SYLV</name>
<evidence type="ECO:0000256" key="7">
    <source>
        <dbReference type="ARBA" id="ARBA00022525"/>
    </source>
</evidence>
<evidence type="ECO:0000313" key="22">
    <source>
        <dbReference type="EMBL" id="NWU42884.1"/>
    </source>
</evidence>
<dbReference type="Gene3D" id="3.80.10.10">
    <property type="entry name" value="Ribonuclease Inhibitor"/>
    <property type="match status" value="2"/>
</dbReference>
<dbReference type="GO" id="GO:0006954">
    <property type="term" value="P:inflammatory response"/>
    <property type="evidence" value="ECO:0007669"/>
    <property type="project" value="UniProtKB-KW"/>
</dbReference>
<evidence type="ECO:0000256" key="4">
    <source>
        <dbReference type="ARBA" id="ARBA00004613"/>
    </source>
</evidence>
<evidence type="ECO:0000256" key="6">
    <source>
        <dbReference type="ARBA" id="ARBA00022475"/>
    </source>
</evidence>
<proteinExistence type="predicted"/>
<evidence type="ECO:0000256" key="8">
    <source>
        <dbReference type="ARBA" id="ARBA00022588"/>
    </source>
</evidence>
<evidence type="ECO:0000256" key="11">
    <source>
        <dbReference type="ARBA" id="ARBA00022729"/>
    </source>
</evidence>
<evidence type="ECO:0000256" key="21">
    <source>
        <dbReference type="SAM" id="SignalP"/>
    </source>
</evidence>
<dbReference type="AlphaFoldDB" id="A0A7K5WPQ7"/>
<evidence type="ECO:0000256" key="3">
    <source>
        <dbReference type="ARBA" id="ARBA00004609"/>
    </source>
</evidence>
<dbReference type="InterPro" id="IPR032675">
    <property type="entry name" value="LRR_dom_sf"/>
</dbReference>
<evidence type="ECO:0000313" key="23">
    <source>
        <dbReference type="Proteomes" id="UP000557268"/>
    </source>
</evidence>
<accession>A0A7K5WPQ7</accession>
<evidence type="ECO:0000256" key="12">
    <source>
        <dbReference type="ARBA" id="ARBA00022737"/>
    </source>
</evidence>
<dbReference type="InterPro" id="IPR016337">
    <property type="entry name" value="Monocyte_diff_Ag_CD14"/>
</dbReference>
<dbReference type="GO" id="GO:0046696">
    <property type="term" value="C:lipopolysaccharide receptor complex"/>
    <property type="evidence" value="ECO:0007669"/>
    <property type="project" value="TreeGrafter"/>
</dbReference>
<evidence type="ECO:0000256" key="9">
    <source>
        <dbReference type="ARBA" id="ARBA00022614"/>
    </source>
</evidence>
<feature type="chain" id="PRO_5029522188" description="Monocyte differentiation antigen CD14" evidence="21">
    <location>
        <begin position="19"/>
        <end position="437"/>
    </location>
</feature>
<evidence type="ECO:0000256" key="19">
    <source>
        <dbReference type="ARBA" id="ARBA00023288"/>
    </source>
</evidence>
<feature type="non-terminal residue" evidence="22">
    <location>
        <position position="1"/>
    </location>
</feature>
<reference evidence="22 23" key="1">
    <citation type="submission" date="2019-09" db="EMBL/GenBank/DDBJ databases">
        <title>Bird 10,000 Genomes (B10K) Project - Family phase.</title>
        <authorList>
            <person name="Zhang G."/>
        </authorList>
    </citation>
    <scope>NUCLEOTIDE SEQUENCE [LARGE SCALE GENOMIC DNA]</scope>
    <source>
        <strain evidence="22">B10K-DU-001-70</strain>
        <tissue evidence="22">Muscle</tissue>
    </source>
</reference>
<keyword evidence="7" id="KW-0964">Secreted</keyword>
<keyword evidence="17" id="KW-0325">Glycoprotein</keyword>
<keyword evidence="9" id="KW-0433">Leucine-rich repeat</keyword>